<evidence type="ECO:0000313" key="6">
    <source>
        <dbReference type="EMBL" id="TDE88540.1"/>
    </source>
</evidence>
<dbReference type="NCBIfam" id="NF008425">
    <property type="entry name" value="PRK11259.1"/>
    <property type="match status" value="1"/>
</dbReference>
<gene>
    <name evidence="6" type="primary">solA</name>
    <name evidence="6" type="ORF">EXU48_22695</name>
</gene>
<evidence type="ECO:0000256" key="1">
    <source>
        <dbReference type="ARBA" id="ARBA00001974"/>
    </source>
</evidence>
<protein>
    <submittedName>
        <fullName evidence="6">N-methyl-L-tryptophan oxidase</fullName>
        <ecNumber evidence="6">1.5.3.2</ecNumber>
    </submittedName>
</protein>
<keyword evidence="3" id="KW-0274">FAD</keyword>
<sequence length="382" mass="41331">MSNDAEVAVVGLGTVGSMALWRLAERGVPVHGYERFGIANTRGASGGQTRRFAAASQSEPFKTPLALAALELWRALEETTGQSLLTLTGGMILGPRDTPALVNAIRSMQDNALPHEVLDADELHARFPEHLIRAGDTALVDGSTGFLRPERSILSAVGAARARGAKVHDHTRVLAVEPDGDRVCVRTADGVRRYGRVVVAPGAWAPQLLGDLGPEITPRRLTQAWYLPRDVTRYRADVFGVFERVGDVRAYGFPSVDGATVKVGVWTRPHPVVEDLERLDQWVAQAWIDEIREVIATYLPGLHPDPTNLSTHIEGYSPDQLPVVGPSPISERVLIGAGFSGGGFKFAPVMGEILADYALTGATTRDLRFLRPDRFASAEPRA</sequence>
<dbReference type="InterPro" id="IPR036188">
    <property type="entry name" value="FAD/NAD-bd_sf"/>
</dbReference>
<dbReference type="GO" id="GO:0050131">
    <property type="term" value="F:N-methyl-L-amino-acid oxidase activity"/>
    <property type="evidence" value="ECO:0007669"/>
    <property type="project" value="UniProtKB-EC"/>
</dbReference>
<dbReference type="PANTHER" id="PTHR10961">
    <property type="entry name" value="PEROXISOMAL SARCOSINE OXIDASE"/>
    <property type="match status" value="1"/>
</dbReference>
<evidence type="ECO:0000256" key="2">
    <source>
        <dbReference type="ARBA" id="ARBA00022630"/>
    </source>
</evidence>
<dbReference type="InterPro" id="IPR006076">
    <property type="entry name" value="FAD-dep_OxRdtase"/>
</dbReference>
<keyword evidence="4 6" id="KW-0560">Oxidoreductase</keyword>
<evidence type="ECO:0000313" key="7">
    <source>
        <dbReference type="Proteomes" id="UP000504882"/>
    </source>
</evidence>
<dbReference type="SUPFAM" id="SSF54373">
    <property type="entry name" value="FAD-linked reductases, C-terminal domain"/>
    <property type="match status" value="1"/>
</dbReference>
<dbReference type="EMBL" id="SMNA01000016">
    <property type="protein sequence ID" value="TDE88540.1"/>
    <property type="molecule type" value="Genomic_DNA"/>
</dbReference>
<evidence type="ECO:0000259" key="5">
    <source>
        <dbReference type="Pfam" id="PF01266"/>
    </source>
</evidence>
<dbReference type="PANTHER" id="PTHR10961:SF7">
    <property type="entry name" value="FAD DEPENDENT OXIDOREDUCTASE DOMAIN-CONTAINING PROTEIN"/>
    <property type="match status" value="1"/>
</dbReference>
<dbReference type="RefSeq" id="WP_133109980.1">
    <property type="nucleotide sequence ID" value="NZ_SMNA01000016.1"/>
</dbReference>
<dbReference type="Proteomes" id="UP000504882">
    <property type="component" value="Unassembled WGS sequence"/>
</dbReference>
<dbReference type="Gene3D" id="3.30.9.10">
    <property type="entry name" value="D-Amino Acid Oxidase, subunit A, domain 2"/>
    <property type="match status" value="1"/>
</dbReference>
<organism evidence="6 7">
    <name type="scientific">Occultella glacieicola</name>
    <dbReference type="NCBI Taxonomy" id="2518684"/>
    <lineage>
        <taxon>Bacteria</taxon>
        <taxon>Bacillati</taxon>
        <taxon>Actinomycetota</taxon>
        <taxon>Actinomycetes</taxon>
        <taxon>Micrococcales</taxon>
        <taxon>Ruaniaceae</taxon>
        <taxon>Occultella</taxon>
    </lineage>
</organism>
<evidence type="ECO:0000256" key="4">
    <source>
        <dbReference type="ARBA" id="ARBA00023002"/>
    </source>
</evidence>
<comment type="caution">
    <text evidence="6">The sequence shown here is derived from an EMBL/GenBank/DDBJ whole genome shotgun (WGS) entry which is preliminary data.</text>
</comment>
<name>A0ABY2DY61_9MICO</name>
<keyword evidence="2" id="KW-0285">Flavoprotein</keyword>
<dbReference type="Gene3D" id="3.50.50.60">
    <property type="entry name" value="FAD/NAD(P)-binding domain"/>
    <property type="match status" value="1"/>
</dbReference>
<proteinExistence type="predicted"/>
<feature type="domain" description="FAD dependent oxidoreductase" evidence="5">
    <location>
        <begin position="7"/>
        <end position="356"/>
    </location>
</feature>
<dbReference type="Pfam" id="PF01266">
    <property type="entry name" value="DAO"/>
    <property type="match status" value="1"/>
</dbReference>
<comment type="cofactor">
    <cofactor evidence="1">
        <name>FAD</name>
        <dbReference type="ChEBI" id="CHEBI:57692"/>
    </cofactor>
</comment>
<evidence type="ECO:0000256" key="3">
    <source>
        <dbReference type="ARBA" id="ARBA00022827"/>
    </source>
</evidence>
<keyword evidence="7" id="KW-1185">Reference proteome</keyword>
<dbReference type="InterPro" id="IPR045170">
    <property type="entry name" value="MTOX"/>
</dbReference>
<dbReference type="SUPFAM" id="SSF51905">
    <property type="entry name" value="FAD/NAD(P)-binding domain"/>
    <property type="match status" value="1"/>
</dbReference>
<reference evidence="6 7" key="1">
    <citation type="submission" date="2019-03" db="EMBL/GenBank/DDBJ databases">
        <title>Genomic features of bacteria from cold environments.</title>
        <authorList>
            <person name="Shen L."/>
        </authorList>
    </citation>
    <scope>NUCLEOTIDE SEQUENCE [LARGE SCALE GENOMIC DNA]</scope>
    <source>
        <strain evidence="7">T3246-1</strain>
    </source>
</reference>
<dbReference type="EC" id="1.5.3.2" evidence="6"/>
<accession>A0ABY2DY61</accession>